<dbReference type="AlphaFoldDB" id="A0A2S8F1R3"/>
<evidence type="ECO:0000313" key="2">
    <source>
        <dbReference type="Proteomes" id="UP000240009"/>
    </source>
</evidence>
<dbReference type="PROSITE" id="PS51257">
    <property type="entry name" value="PROKAR_LIPOPROTEIN"/>
    <property type="match status" value="1"/>
</dbReference>
<accession>A0A2S8F1R3</accession>
<comment type="caution">
    <text evidence="1">The sequence shown here is derived from an EMBL/GenBank/DDBJ whole genome shotgun (WGS) entry which is preliminary data.</text>
</comment>
<dbReference type="EMBL" id="PUIA01000069">
    <property type="protein sequence ID" value="PQO26073.1"/>
    <property type="molecule type" value="Genomic_DNA"/>
</dbReference>
<proteinExistence type="predicted"/>
<evidence type="ECO:0008006" key="3">
    <source>
        <dbReference type="Google" id="ProtNLM"/>
    </source>
</evidence>
<dbReference type="Proteomes" id="UP000240009">
    <property type="component" value="Unassembled WGS sequence"/>
</dbReference>
<name>A0A2S8F1R3_9BACT</name>
<gene>
    <name evidence="1" type="ORF">C5Y96_21730</name>
</gene>
<organism evidence="1 2">
    <name type="scientific">Blastopirellula marina</name>
    <dbReference type="NCBI Taxonomy" id="124"/>
    <lineage>
        <taxon>Bacteria</taxon>
        <taxon>Pseudomonadati</taxon>
        <taxon>Planctomycetota</taxon>
        <taxon>Planctomycetia</taxon>
        <taxon>Pirellulales</taxon>
        <taxon>Pirellulaceae</taxon>
        <taxon>Blastopirellula</taxon>
    </lineage>
</organism>
<protein>
    <recommendedName>
        <fullName evidence="3">Carboxypeptidase regulatory-like domain-containing protein</fullName>
    </recommendedName>
</protein>
<reference evidence="1 2" key="1">
    <citation type="submission" date="2018-02" db="EMBL/GenBank/DDBJ databases">
        <title>Comparative genomes isolates from brazilian mangrove.</title>
        <authorList>
            <person name="Araujo J.E."/>
            <person name="Taketani R.G."/>
            <person name="Silva M.C.P."/>
            <person name="Loureco M.V."/>
            <person name="Andreote F.D."/>
        </authorList>
    </citation>
    <scope>NUCLEOTIDE SEQUENCE [LARGE SCALE GENOMIC DNA]</scope>
    <source>
        <strain evidence="1 2">HEX-2 MGV</strain>
    </source>
</reference>
<evidence type="ECO:0000313" key="1">
    <source>
        <dbReference type="EMBL" id="PQO26073.1"/>
    </source>
</evidence>
<sequence length="159" mass="16527">MDELCRPALHRATNRFLVATLCSVSLVCLTLTGCGQGRTSAGATASGIVTVEGVPLTGGTVAFSPVNSGSSAFGHIQPDGTYHVETDSQTTGLAPGDYQIAIYFSPPETEDAAGNTVVGENPVAKKYADFDRSGLKVTANAGDNKFDFDLDPKKAGRKK</sequence>